<gene>
    <name evidence="2" type="ORF">G7026_03795</name>
</gene>
<proteinExistence type="predicted"/>
<reference evidence="2 3" key="1">
    <citation type="submission" date="2020-02" db="EMBL/GenBank/DDBJ databases">
        <title>Synteny-based analysis reveals conserved mechanism for high triclosan tolerance in Pseudomonas, as well as instances of horizontal transfer.</title>
        <authorList>
            <person name="Mcfarland A.G."/>
            <person name="Bertucci H.K."/>
            <person name="Litmann E."/>
            <person name="Shen J."/>
            <person name="Huttenhower C."/>
            <person name="Hartmann E.M."/>
        </authorList>
    </citation>
    <scope>NUCLEOTIDE SEQUENCE [LARGE SCALE GENOMIC DNA]</scope>
    <source>
        <strain evidence="2 3">115A1</strain>
    </source>
</reference>
<organism evidence="2 3">
    <name type="scientific">Stutzerimonas azotifigens</name>
    <dbReference type="NCBI Taxonomy" id="291995"/>
    <lineage>
        <taxon>Bacteria</taxon>
        <taxon>Pseudomonadati</taxon>
        <taxon>Pseudomonadota</taxon>
        <taxon>Gammaproteobacteria</taxon>
        <taxon>Pseudomonadales</taxon>
        <taxon>Pseudomonadaceae</taxon>
        <taxon>Stutzerimonas</taxon>
    </lineage>
</organism>
<evidence type="ECO:0000313" key="2">
    <source>
        <dbReference type="EMBL" id="MBA1272476.1"/>
    </source>
</evidence>
<evidence type="ECO:0000313" key="3">
    <source>
        <dbReference type="Proteomes" id="UP000786387"/>
    </source>
</evidence>
<evidence type="ECO:0000256" key="1">
    <source>
        <dbReference type="SAM" id="MobiDB-lite"/>
    </source>
</evidence>
<sequence>MRAKQMSTNVLFREQVSAQEVVEPVNDSACFLLMATTGSPTLKEERQMKRIALFALVIAASTAAHATPNESGRQLQAPYPTWLTTHQG</sequence>
<dbReference type="Proteomes" id="UP000786387">
    <property type="component" value="Unassembled WGS sequence"/>
</dbReference>
<keyword evidence="3" id="KW-1185">Reference proteome</keyword>
<accession>A0ABR5YX18</accession>
<feature type="region of interest" description="Disordered" evidence="1">
    <location>
        <begin position="65"/>
        <end position="88"/>
    </location>
</feature>
<name>A0ABR5YX18_9GAMM</name>
<dbReference type="RefSeq" id="WP_181069439.1">
    <property type="nucleotide sequence ID" value="NZ_JAAMRF010000002.1"/>
</dbReference>
<dbReference type="EMBL" id="JAAMRF010000002">
    <property type="protein sequence ID" value="MBA1272476.1"/>
    <property type="molecule type" value="Genomic_DNA"/>
</dbReference>
<comment type="caution">
    <text evidence="2">The sequence shown here is derived from an EMBL/GenBank/DDBJ whole genome shotgun (WGS) entry which is preliminary data.</text>
</comment>
<protein>
    <submittedName>
        <fullName evidence="2">Uncharacterized protein</fullName>
    </submittedName>
</protein>